<dbReference type="Proteomes" id="UP000321062">
    <property type="component" value="Chromosome"/>
</dbReference>
<evidence type="ECO:0000313" key="2">
    <source>
        <dbReference type="Proteomes" id="UP000321062"/>
    </source>
</evidence>
<dbReference type="EMBL" id="CP041690">
    <property type="protein sequence ID" value="QEE20401.1"/>
    <property type="molecule type" value="Genomic_DNA"/>
</dbReference>
<reference evidence="1 2" key="1">
    <citation type="journal article" date="2015" name="Int. J. Syst. Evol. Microbiol.">
        <title>Youhaiella tibetensis gen. nov., sp. nov., isolated from subsurface sediment.</title>
        <authorList>
            <person name="Wang Y.X."/>
            <person name="Huang F.Q."/>
            <person name="Nogi Y."/>
            <person name="Pang S.J."/>
            <person name="Wang P.K."/>
            <person name="Lv J."/>
        </authorList>
    </citation>
    <scope>NUCLEOTIDE SEQUENCE [LARGE SCALE GENOMIC DNA]</scope>
    <source>
        <strain evidence="2">fig4</strain>
    </source>
</reference>
<gene>
    <name evidence="1" type="ORF">FNA67_09530</name>
</gene>
<accession>A0A5B9DM41</accession>
<protein>
    <submittedName>
        <fullName evidence="1">Uncharacterized protein</fullName>
    </submittedName>
</protein>
<dbReference type="SUPFAM" id="SSF48295">
    <property type="entry name" value="TrpR-like"/>
    <property type="match status" value="1"/>
</dbReference>
<sequence>MPPPKDEEPVAETCTPELTPLWRAIVEEVCAVHKVPAAALLDGSRHKEIKAARDAICFELSTRTAMTLPEMALRLRVSVGSVQRALRRQRRRENIASGVIHHRNTQILELRAAGLSYSQVALRVGVTRSVVSAVIRSRRIRDEANK</sequence>
<dbReference type="GO" id="GO:0043565">
    <property type="term" value="F:sequence-specific DNA binding"/>
    <property type="evidence" value="ECO:0007669"/>
    <property type="project" value="InterPro"/>
</dbReference>
<name>A0A5B9DM41_9HYPH</name>
<dbReference type="InterPro" id="IPR010921">
    <property type="entry name" value="Trp_repressor/repl_initiator"/>
</dbReference>
<dbReference type="KEGG" id="yti:FNA67_09530"/>
<proteinExistence type="predicted"/>
<keyword evidence="2" id="KW-1185">Reference proteome</keyword>
<organism evidence="1 2">
    <name type="scientific">Paradevosia tibetensis</name>
    <dbReference type="NCBI Taxonomy" id="1447062"/>
    <lineage>
        <taxon>Bacteria</taxon>
        <taxon>Pseudomonadati</taxon>
        <taxon>Pseudomonadota</taxon>
        <taxon>Alphaproteobacteria</taxon>
        <taxon>Hyphomicrobiales</taxon>
        <taxon>Devosiaceae</taxon>
        <taxon>Paradevosia</taxon>
    </lineage>
</organism>
<dbReference type="RefSeq" id="WP_147655874.1">
    <property type="nucleotide sequence ID" value="NZ_BMFM01000001.1"/>
</dbReference>
<dbReference type="AlphaFoldDB" id="A0A5B9DM41"/>
<dbReference type="Gene3D" id="1.10.1750.10">
    <property type="match status" value="1"/>
</dbReference>
<evidence type="ECO:0000313" key="1">
    <source>
        <dbReference type="EMBL" id="QEE20401.1"/>
    </source>
</evidence>